<feature type="region of interest" description="Disordered" evidence="2">
    <location>
        <begin position="94"/>
        <end position="128"/>
    </location>
</feature>
<evidence type="ECO:0000256" key="2">
    <source>
        <dbReference type="SAM" id="MobiDB-lite"/>
    </source>
</evidence>
<keyword evidence="1" id="KW-1015">Disulfide bond</keyword>
<evidence type="ECO:0000259" key="4">
    <source>
        <dbReference type="SMART" id="SM01093"/>
    </source>
</evidence>
<protein>
    <recommendedName>
        <fullName evidence="4">CP12 domain-containing protein</fullName>
    </recommendedName>
</protein>
<dbReference type="PaxDb" id="3218-PP1S37_240V6.1"/>
<reference evidence="6" key="3">
    <citation type="submission" date="2020-12" db="UniProtKB">
        <authorList>
            <consortium name="EnsemblPlants"/>
        </authorList>
    </citation>
    <scope>IDENTIFICATION</scope>
</reference>
<feature type="domain" description="CP12" evidence="4">
    <location>
        <begin position="58"/>
        <end position="128"/>
    </location>
</feature>
<dbReference type="RefSeq" id="XP_024393321.1">
    <property type="nucleotide sequence ID" value="XM_024537553.2"/>
</dbReference>
<dbReference type="PANTHER" id="PTHR33921:SF15">
    <property type="entry name" value="CALVIN CYCLE PROTEIN CP12-2, CHLOROPLASTIC"/>
    <property type="match status" value="1"/>
</dbReference>
<dbReference type="OrthoDB" id="4362at2759"/>
<evidence type="ECO:0000313" key="5">
    <source>
        <dbReference type="EMBL" id="PNR42928.1"/>
    </source>
</evidence>
<dbReference type="PANTHER" id="PTHR33921">
    <property type="entry name" value="CALVIN CYCLE PROTEIN CP12-2, CHLOROPLASTIC"/>
    <property type="match status" value="1"/>
</dbReference>
<dbReference type="AlphaFoldDB" id="A0A2K1JN15"/>
<evidence type="ECO:0000256" key="3">
    <source>
        <dbReference type="SAM" id="SignalP"/>
    </source>
</evidence>
<dbReference type="Pfam" id="PF02672">
    <property type="entry name" value="CP12"/>
    <property type="match status" value="1"/>
</dbReference>
<dbReference type="OMA" id="CEENPAE"/>
<organism evidence="5">
    <name type="scientific">Physcomitrium patens</name>
    <name type="common">Spreading-leaved earth moss</name>
    <name type="synonym">Physcomitrella patens</name>
    <dbReference type="NCBI Taxonomy" id="3218"/>
    <lineage>
        <taxon>Eukaryota</taxon>
        <taxon>Viridiplantae</taxon>
        <taxon>Streptophyta</taxon>
        <taxon>Embryophyta</taxon>
        <taxon>Bryophyta</taxon>
        <taxon>Bryophytina</taxon>
        <taxon>Bryopsida</taxon>
        <taxon>Funariidae</taxon>
        <taxon>Funariales</taxon>
        <taxon>Funariaceae</taxon>
        <taxon>Physcomitrium</taxon>
    </lineage>
</organism>
<feature type="compositionally biased region" description="Basic and acidic residues" evidence="2">
    <location>
        <begin position="97"/>
        <end position="114"/>
    </location>
</feature>
<proteinExistence type="predicted"/>
<gene>
    <name evidence="6" type="primary">LOC112290823</name>
    <name evidence="5" type="ORF">PHYPA_017760</name>
</gene>
<dbReference type="SMART" id="SM01093">
    <property type="entry name" value="CP12"/>
    <property type="match status" value="1"/>
</dbReference>
<keyword evidence="3" id="KW-0732">Signal</keyword>
<dbReference type="InterPro" id="IPR039314">
    <property type="entry name" value="CP12-like"/>
</dbReference>
<sequence length="128" mass="13762">MASLTLASPMAGVVLAAPAVSIFKGSFSTFSTVRIAPVKVNRCLSVVAMATPQNREDVKDKIPSAIAEAQLTCEEDPNSAPCAVAWDNVEELTAEAAHQRDREKSSGDPLEKYCADNPETDECRTYED</sequence>
<evidence type="ECO:0000313" key="6">
    <source>
        <dbReference type="EnsemblPlants" id="Pp3c13_23580V3.1"/>
    </source>
</evidence>
<dbReference type="EnsemblPlants" id="Pp3c13_23580V3.1">
    <property type="protein sequence ID" value="Pp3c13_23580V3.1"/>
    <property type="gene ID" value="Pp3c13_23580"/>
</dbReference>
<dbReference type="Proteomes" id="UP000006727">
    <property type="component" value="Chromosome 13"/>
</dbReference>
<feature type="disulfide bond" evidence="1">
    <location>
        <begin position="114"/>
        <end position="123"/>
    </location>
</feature>
<feature type="chain" id="PRO_5044576342" description="CP12 domain-containing protein" evidence="3">
    <location>
        <begin position="17"/>
        <end position="128"/>
    </location>
</feature>
<feature type="disulfide bond" evidence="1">
    <location>
        <begin position="73"/>
        <end position="82"/>
    </location>
</feature>
<dbReference type="EMBL" id="ABEU02000013">
    <property type="protein sequence ID" value="PNR42928.1"/>
    <property type="molecule type" value="Genomic_DNA"/>
</dbReference>
<name>A0A2K1JN15_PHYPA</name>
<evidence type="ECO:0000313" key="7">
    <source>
        <dbReference type="Proteomes" id="UP000006727"/>
    </source>
</evidence>
<dbReference type="GeneID" id="112290823"/>
<feature type="signal peptide" evidence="3">
    <location>
        <begin position="1"/>
        <end position="16"/>
    </location>
</feature>
<reference evidence="5 7" key="1">
    <citation type="journal article" date="2008" name="Science">
        <title>The Physcomitrella genome reveals evolutionary insights into the conquest of land by plants.</title>
        <authorList>
            <person name="Rensing S."/>
            <person name="Lang D."/>
            <person name="Zimmer A."/>
            <person name="Terry A."/>
            <person name="Salamov A."/>
            <person name="Shapiro H."/>
            <person name="Nishiyama T."/>
            <person name="Perroud P.-F."/>
            <person name="Lindquist E."/>
            <person name="Kamisugi Y."/>
            <person name="Tanahashi T."/>
            <person name="Sakakibara K."/>
            <person name="Fujita T."/>
            <person name="Oishi K."/>
            <person name="Shin-I T."/>
            <person name="Kuroki Y."/>
            <person name="Toyoda A."/>
            <person name="Suzuki Y."/>
            <person name="Hashimoto A."/>
            <person name="Yamaguchi K."/>
            <person name="Sugano A."/>
            <person name="Kohara Y."/>
            <person name="Fujiyama A."/>
            <person name="Anterola A."/>
            <person name="Aoki S."/>
            <person name="Ashton N."/>
            <person name="Barbazuk W.B."/>
            <person name="Barker E."/>
            <person name="Bennetzen J."/>
            <person name="Bezanilla M."/>
            <person name="Blankenship R."/>
            <person name="Cho S.H."/>
            <person name="Dutcher S."/>
            <person name="Estelle M."/>
            <person name="Fawcett J.A."/>
            <person name="Gundlach H."/>
            <person name="Hanada K."/>
            <person name="Heyl A."/>
            <person name="Hicks K.A."/>
            <person name="Hugh J."/>
            <person name="Lohr M."/>
            <person name="Mayer K."/>
            <person name="Melkozernov A."/>
            <person name="Murata T."/>
            <person name="Nelson D."/>
            <person name="Pils B."/>
            <person name="Prigge M."/>
            <person name="Reiss B."/>
            <person name="Renner T."/>
            <person name="Rombauts S."/>
            <person name="Rushton P."/>
            <person name="Sanderfoot A."/>
            <person name="Schween G."/>
            <person name="Shiu S.-H."/>
            <person name="Stueber K."/>
            <person name="Theodoulou F.L."/>
            <person name="Tu H."/>
            <person name="Van de Peer Y."/>
            <person name="Verrier P.J."/>
            <person name="Waters E."/>
            <person name="Wood A."/>
            <person name="Yang L."/>
            <person name="Cove D."/>
            <person name="Cuming A."/>
            <person name="Hasebe M."/>
            <person name="Lucas S."/>
            <person name="Mishler D.B."/>
            <person name="Reski R."/>
            <person name="Grigoriev I."/>
            <person name="Quatrano R.S."/>
            <person name="Boore J.L."/>
        </authorList>
    </citation>
    <scope>NUCLEOTIDE SEQUENCE [LARGE SCALE GENOMIC DNA]</scope>
    <source>
        <strain evidence="6 7">cv. Gransden 2004</strain>
    </source>
</reference>
<dbReference type="InterPro" id="IPR003823">
    <property type="entry name" value="CP12_dom"/>
</dbReference>
<dbReference type="GO" id="GO:0009507">
    <property type="term" value="C:chloroplast"/>
    <property type="evidence" value="ECO:0000318"/>
    <property type="project" value="GO_Central"/>
</dbReference>
<dbReference type="STRING" id="3218.A0A2K1JN15"/>
<dbReference type="GO" id="GO:0080153">
    <property type="term" value="P:negative regulation of reductive pentose-phosphate cycle"/>
    <property type="evidence" value="ECO:0000318"/>
    <property type="project" value="GO_Central"/>
</dbReference>
<evidence type="ECO:0000256" key="1">
    <source>
        <dbReference type="PIRSR" id="PIRSR639314-50"/>
    </source>
</evidence>
<dbReference type="Gramene" id="Pp3c13_23580V3.2">
    <property type="protein sequence ID" value="Pp3c13_23580V3.2"/>
    <property type="gene ID" value="Pp3c13_23580"/>
</dbReference>
<keyword evidence="7" id="KW-1185">Reference proteome</keyword>
<reference evidence="5 7" key="2">
    <citation type="journal article" date="2018" name="Plant J.">
        <title>The Physcomitrella patens chromosome-scale assembly reveals moss genome structure and evolution.</title>
        <authorList>
            <person name="Lang D."/>
            <person name="Ullrich K.K."/>
            <person name="Murat F."/>
            <person name="Fuchs J."/>
            <person name="Jenkins J."/>
            <person name="Haas F.B."/>
            <person name="Piednoel M."/>
            <person name="Gundlach H."/>
            <person name="Van Bel M."/>
            <person name="Meyberg R."/>
            <person name="Vives C."/>
            <person name="Morata J."/>
            <person name="Symeonidi A."/>
            <person name="Hiss M."/>
            <person name="Muchero W."/>
            <person name="Kamisugi Y."/>
            <person name="Saleh O."/>
            <person name="Blanc G."/>
            <person name="Decker E.L."/>
            <person name="van Gessel N."/>
            <person name="Grimwood J."/>
            <person name="Hayes R.D."/>
            <person name="Graham S.W."/>
            <person name="Gunter L.E."/>
            <person name="McDaniel S.F."/>
            <person name="Hoernstein S.N.W."/>
            <person name="Larsson A."/>
            <person name="Li F.W."/>
            <person name="Perroud P.F."/>
            <person name="Phillips J."/>
            <person name="Ranjan P."/>
            <person name="Rokshar D.S."/>
            <person name="Rothfels C.J."/>
            <person name="Schneider L."/>
            <person name="Shu S."/>
            <person name="Stevenson D.W."/>
            <person name="Thummler F."/>
            <person name="Tillich M."/>
            <person name="Villarreal Aguilar J.C."/>
            <person name="Widiez T."/>
            <person name="Wong G.K."/>
            <person name="Wymore A."/>
            <person name="Zhang Y."/>
            <person name="Zimmer A.D."/>
            <person name="Quatrano R.S."/>
            <person name="Mayer K.F.X."/>
            <person name="Goodstein D."/>
            <person name="Casacuberta J.M."/>
            <person name="Vandepoele K."/>
            <person name="Reski R."/>
            <person name="Cuming A.C."/>
            <person name="Tuskan G.A."/>
            <person name="Maumus F."/>
            <person name="Salse J."/>
            <person name="Schmutz J."/>
            <person name="Rensing S.A."/>
        </authorList>
    </citation>
    <scope>NUCLEOTIDE SEQUENCE [LARGE SCALE GENOMIC DNA]</scope>
    <source>
        <strain evidence="6 7">cv. Gransden 2004</strain>
    </source>
</reference>
<dbReference type="EnsemblPlants" id="Pp3c13_23580V3.2">
    <property type="protein sequence ID" value="Pp3c13_23580V3.2"/>
    <property type="gene ID" value="Pp3c13_23580"/>
</dbReference>
<accession>A0A2K1JN15</accession>
<dbReference type="Gramene" id="Pp3c13_23580V3.1">
    <property type="protein sequence ID" value="Pp3c13_23580V3.1"/>
    <property type="gene ID" value="Pp3c13_23580"/>
</dbReference>